<evidence type="ECO:0000313" key="8">
    <source>
        <dbReference type="EMBL" id="MBD2858889.1"/>
    </source>
</evidence>
<dbReference type="RefSeq" id="WP_190764168.1">
    <property type="nucleotide sequence ID" value="NZ_JACXLD010000003.1"/>
</dbReference>
<gene>
    <name evidence="8" type="ORF">IB286_07670</name>
</gene>
<dbReference type="Proteomes" id="UP000610558">
    <property type="component" value="Unassembled WGS sequence"/>
</dbReference>
<accession>A0A927GWY6</accession>
<organism evidence="8 9">
    <name type="scientific">Spongiibacter pelagi</name>
    <dbReference type="NCBI Taxonomy" id="2760804"/>
    <lineage>
        <taxon>Bacteria</taxon>
        <taxon>Pseudomonadati</taxon>
        <taxon>Pseudomonadota</taxon>
        <taxon>Gammaproteobacteria</taxon>
        <taxon>Cellvibrionales</taxon>
        <taxon>Spongiibacteraceae</taxon>
        <taxon>Spongiibacter</taxon>
    </lineage>
</organism>
<dbReference type="EMBL" id="JACXLD010000003">
    <property type="protein sequence ID" value="MBD2858889.1"/>
    <property type="molecule type" value="Genomic_DNA"/>
</dbReference>
<dbReference type="PANTHER" id="PTHR36449">
    <property type="entry name" value="ACETYLTRANSFERASE-RELATED"/>
    <property type="match status" value="1"/>
</dbReference>
<comment type="caution">
    <text evidence="8">The sequence shown here is derived from an EMBL/GenBank/DDBJ whole genome shotgun (WGS) entry which is preliminary data.</text>
</comment>
<keyword evidence="9" id="KW-1185">Reference proteome</keyword>
<evidence type="ECO:0000256" key="1">
    <source>
        <dbReference type="ARBA" id="ARBA00009342"/>
    </source>
</evidence>
<dbReference type="AlphaFoldDB" id="A0A927GWY6"/>
<reference evidence="8" key="1">
    <citation type="submission" date="2020-09" db="EMBL/GenBank/DDBJ databases">
        <authorList>
            <person name="Yoon J.-W."/>
        </authorList>
    </citation>
    <scope>NUCLEOTIDE SEQUENCE</scope>
    <source>
        <strain evidence="8">KMU-158</strain>
    </source>
</reference>
<comment type="similarity">
    <text evidence="1">Belongs to the acetyltransferase family. GNAT subfamily.</text>
</comment>
<dbReference type="Gene3D" id="3.40.630.30">
    <property type="match status" value="1"/>
</dbReference>
<evidence type="ECO:0000256" key="5">
    <source>
        <dbReference type="ARBA" id="ARBA00023315"/>
    </source>
</evidence>
<keyword evidence="4" id="KW-0808">Transferase</keyword>
<evidence type="ECO:0000256" key="6">
    <source>
        <dbReference type="ARBA" id="ARBA00049880"/>
    </source>
</evidence>
<evidence type="ECO:0000313" key="9">
    <source>
        <dbReference type="Proteomes" id="UP000610558"/>
    </source>
</evidence>
<dbReference type="Pfam" id="PF13508">
    <property type="entry name" value="Acetyltransf_7"/>
    <property type="match status" value="1"/>
</dbReference>
<dbReference type="InterPro" id="IPR016181">
    <property type="entry name" value="Acyl_CoA_acyltransferase"/>
</dbReference>
<name>A0A927GWY6_9GAMM</name>
<sequence>MGKLKYYPPRILEDAFVLDEFSCAQPSLDDWLKKRARKNNKTGASRVYAVTCGPRNVVAYYSLSAGSVSHSISPGRIKRNMPEPIPIAVLGRLVVDSSHAGKGLGAGMLKDALLRSQRIAEQMGIRALLCHAIDNAAMEFYKYHGFIESPIEPRTMMMPLA</sequence>
<proteinExistence type="inferred from homology"/>
<protein>
    <submittedName>
        <fullName evidence="8">GNAT family N-acetyltransferase</fullName>
    </submittedName>
</protein>
<keyword evidence="2" id="KW-0678">Repressor</keyword>
<dbReference type="PANTHER" id="PTHR36449:SF1">
    <property type="entry name" value="ACETYLTRANSFERASE"/>
    <property type="match status" value="1"/>
</dbReference>
<keyword evidence="3" id="KW-1277">Toxin-antitoxin system</keyword>
<evidence type="ECO:0000256" key="3">
    <source>
        <dbReference type="ARBA" id="ARBA00022649"/>
    </source>
</evidence>
<keyword evidence="5" id="KW-0012">Acyltransferase</keyword>
<dbReference type="GO" id="GO:0016747">
    <property type="term" value="F:acyltransferase activity, transferring groups other than amino-acyl groups"/>
    <property type="evidence" value="ECO:0007669"/>
    <property type="project" value="InterPro"/>
</dbReference>
<evidence type="ECO:0000256" key="2">
    <source>
        <dbReference type="ARBA" id="ARBA00022491"/>
    </source>
</evidence>
<comment type="catalytic activity">
    <reaction evidence="6">
        <text>glycyl-tRNA(Gly) + acetyl-CoA = N-acetylglycyl-tRNA(Gly) + CoA + H(+)</text>
        <dbReference type="Rhea" id="RHEA:81867"/>
        <dbReference type="Rhea" id="RHEA-COMP:9683"/>
        <dbReference type="Rhea" id="RHEA-COMP:19766"/>
        <dbReference type="ChEBI" id="CHEBI:15378"/>
        <dbReference type="ChEBI" id="CHEBI:57287"/>
        <dbReference type="ChEBI" id="CHEBI:57288"/>
        <dbReference type="ChEBI" id="CHEBI:78522"/>
        <dbReference type="ChEBI" id="CHEBI:232036"/>
    </reaction>
</comment>
<dbReference type="SUPFAM" id="SSF55729">
    <property type="entry name" value="Acyl-CoA N-acyltransferases (Nat)"/>
    <property type="match status" value="1"/>
</dbReference>
<evidence type="ECO:0000256" key="4">
    <source>
        <dbReference type="ARBA" id="ARBA00022679"/>
    </source>
</evidence>
<evidence type="ECO:0000259" key="7">
    <source>
        <dbReference type="Pfam" id="PF13508"/>
    </source>
</evidence>
<feature type="domain" description="N-acetyltransferase" evidence="7">
    <location>
        <begin position="87"/>
        <end position="148"/>
    </location>
</feature>
<dbReference type="InterPro" id="IPR000182">
    <property type="entry name" value="GNAT_dom"/>
</dbReference>